<feature type="coiled-coil region" evidence="1">
    <location>
        <begin position="142"/>
        <end position="180"/>
    </location>
</feature>
<organism evidence="2 3">
    <name type="scientific">Amycolatopsis alkalitolerans</name>
    <dbReference type="NCBI Taxonomy" id="2547244"/>
    <lineage>
        <taxon>Bacteria</taxon>
        <taxon>Bacillati</taxon>
        <taxon>Actinomycetota</taxon>
        <taxon>Actinomycetes</taxon>
        <taxon>Pseudonocardiales</taxon>
        <taxon>Pseudonocardiaceae</taxon>
        <taxon>Amycolatopsis</taxon>
    </lineage>
</organism>
<accession>A0A5C4LRV5</accession>
<evidence type="ECO:0000256" key="1">
    <source>
        <dbReference type="SAM" id="Coils"/>
    </source>
</evidence>
<protein>
    <submittedName>
        <fullName evidence="2">Uncharacterized protein</fullName>
    </submittedName>
</protein>
<sequence>MAGRTKDTTARARIKGYLAEHGPIADRSGGATTMLREAIDYKGSSVAFIQLVTAMDQAGEIQREIKGKRTYGIRLGAQQGAEVGATIPAPQQAAGHTASGAQIDYDLLAQALLRQLVRSLAPAVGSDVPVSGVSHPVDVESSRDLLAERDQLRAERDEYLKRLETSRRQLNALMALYVREDADQAAVAEGRELLARLKDAGLPDTAAERAS</sequence>
<dbReference type="RefSeq" id="WP_139100839.1">
    <property type="nucleotide sequence ID" value="NZ_VDFW01000062.1"/>
</dbReference>
<evidence type="ECO:0000313" key="3">
    <source>
        <dbReference type="Proteomes" id="UP000305546"/>
    </source>
</evidence>
<dbReference type="Proteomes" id="UP000305546">
    <property type="component" value="Unassembled WGS sequence"/>
</dbReference>
<name>A0A5C4LRV5_9PSEU</name>
<dbReference type="EMBL" id="VDFW01000062">
    <property type="protein sequence ID" value="TNC18724.1"/>
    <property type="molecule type" value="Genomic_DNA"/>
</dbReference>
<dbReference type="OrthoDB" id="4580812at2"/>
<keyword evidence="3" id="KW-1185">Reference proteome</keyword>
<reference evidence="2 3" key="1">
    <citation type="submission" date="2019-06" db="EMBL/GenBank/DDBJ databases">
        <title>Amycolatopsis alkalitolerans sp. nov., isolated from Gastrodia elata Blume.</title>
        <authorList>
            <person name="Narsing Rao M.P."/>
            <person name="Li W.J."/>
        </authorList>
    </citation>
    <scope>NUCLEOTIDE SEQUENCE [LARGE SCALE GENOMIC DNA]</scope>
    <source>
        <strain evidence="2 3">SYSUP0005</strain>
    </source>
</reference>
<comment type="caution">
    <text evidence="2">The sequence shown here is derived from an EMBL/GenBank/DDBJ whole genome shotgun (WGS) entry which is preliminary data.</text>
</comment>
<proteinExistence type="predicted"/>
<keyword evidence="1" id="KW-0175">Coiled coil</keyword>
<evidence type="ECO:0000313" key="2">
    <source>
        <dbReference type="EMBL" id="TNC18724.1"/>
    </source>
</evidence>
<gene>
    <name evidence="2" type="ORF">FG385_33535</name>
</gene>
<dbReference type="AlphaFoldDB" id="A0A5C4LRV5"/>